<comment type="similarity">
    <text evidence="2">Belongs to the VDP/USO1/EDE1 family.</text>
</comment>
<evidence type="ECO:0000256" key="1">
    <source>
        <dbReference type="ARBA" id="ARBA00004395"/>
    </source>
</evidence>
<dbReference type="GO" id="GO:0048280">
    <property type="term" value="P:vesicle fusion with Golgi apparatus"/>
    <property type="evidence" value="ECO:0007669"/>
    <property type="project" value="InterPro"/>
</dbReference>
<dbReference type="PANTHER" id="PTHR10013">
    <property type="entry name" value="GENERAL VESICULAR TRANSPORT FACTOR P115"/>
    <property type="match status" value="1"/>
</dbReference>
<evidence type="ECO:0000256" key="5">
    <source>
        <dbReference type="ARBA" id="ARBA00023054"/>
    </source>
</evidence>
<evidence type="ECO:0000256" key="4">
    <source>
        <dbReference type="ARBA" id="ARBA00023034"/>
    </source>
</evidence>
<dbReference type="Proteomes" id="UP001489004">
    <property type="component" value="Unassembled WGS sequence"/>
</dbReference>
<dbReference type="PANTHER" id="PTHR10013:SF0">
    <property type="entry name" value="GENERAL VESICULAR TRANSPORT FACTOR P115"/>
    <property type="match status" value="1"/>
</dbReference>
<feature type="domain" description="Vesicle tethering protein Uso1/P115-like head" evidence="8">
    <location>
        <begin position="371"/>
        <end position="648"/>
    </location>
</feature>
<reference evidence="10 11" key="1">
    <citation type="journal article" date="2024" name="Nat. Commun.">
        <title>Phylogenomics reveals the evolutionary origins of lichenization in chlorophyte algae.</title>
        <authorList>
            <person name="Puginier C."/>
            <person name="Libourel C."/>
            <person name="Otte J."/>
            <person name="Skaloud P."/>
            <person name="Haon M."/>
            <person name="Grisel S."/>
            <person name="Petersen M."/>
            <person name="Berrin J.G."/>
            <person name="Delaux P.M."/>
            <person name="Dal Grande F."/>
            <person name="Keller J."/>
        </authorList>
    </citation>
    <scope>NUCLEOTIDE SEQUENCE [LARGE SCALE GENOMIC DNA]</scope>
    <source>
        <strain evidence="10 11">SAG 2043</strain>
    </source>
</reference>
<feature type="region of interest" description="Disordered" evidence="7">
    <location>
        <begin position="642"/>
        <end position="695"/>
    </location>
</feature>
<dbReference type="Gene3D" id="1.25.10.10">
    <property type="entry name" value="Leucine-rich Repeat Variant"/>
    <property type="match status" value="1"/>
</dbReference>
<dbReference type="InterPro" id="IPR024095">
    <property type="entry name" value="Vesicle_P115"/>
</dbReference>
<keyword evidence="11" id="KW-1185">Reference proteome</keyword>
<organism evidence="10 11">
    <name type="scientific">[Myrmecia] bisecta</name>
    <dbReference type="NCBI Taxonomy" id="41462"/>
    <lineage>
        <taxon>Eukaryota</taxon>
        <taxon>Viridiplantae</taxon>
        <taxon>Chlorophyta</taxon>
        <taxon>core chlorophytes</taxon>
        <taxon>Trebouxiophyceae</taxon>
        <taxon>Trebouxiales</taxon>
        <taxon>Trebouxiaceae</taxon>
        <taxon>Myrmecia</taxon>
    </lineage>
</organism>
<sequence length="954" mass="99908">MNVLGKVAKGVGGVVFGTPEAGGEDAEVEKLLQRVADGVLPEDRREALALLRDLLSDNAQAQLALGASGFPVLCGVLRDERNDVEMVRSALECLLVATSPQLGHSNKEGPRPGAINAELFMRGKDNVALLLSLLEDEPVGVSDFYVRYHTVQLLTAMSITGSYRIQEAILASPMGVVRLMDMMAEREVIRNEALLLLIGLTRANADIQKIAAFEGAFDRLLNIIREEGGADGGIIVQDSLELLNNLLRGNAPNQLMFREMGFLANIAALLQAPTNGQVSRQKAGNLLCALETVYLLVSPPTPAELAADARAGTPNASEQNTAANRAALLQGGVLEALLGLALSSAGGTPPALRTQALRAVAQLVSNAPQHQERLMSAKVPPTKGGGPPISALHAVLRTALFSSSAEERAAAQQVLRSFCSGNAEGQSMLVCTIMPVGDDMDQGGPSTFGGELVGALIGSPGQKDLQASCRAAGVLAHLLAGNAQAKERVLTIPLAIPASASAPPELLMPTCIKYLTSALASSGPHAHGEQLGAVVLLRMLVTWLHDCPPAVAAFLATASHLPFLVDVITGRLGGGDANVIGLAALLLGACLVFNPQQAQAGPQPGCSAATVLDVITARIGLSEFFGCLDALQRSELFVGASAGPRQQKPITREAAAAAIGADEDGGSDSDSDDDRRRPQHAQHAHPGPNDSPFDYEFTQFVNASVADLRQRVMAMYSRPADGASSRSQRLLSGSTAEERLQSAQLVIVSLEREVDELRARAASGGQASTTAGAAATYSSSGSAEAAELQMRASRAEVEAAALREQLDTMRGDCATLEQRARSAQAEADEAHAAAQKHETDLEDLSGAYNNLEAHSFQLEAQVRELQQQLRSAGSPAATGAAAPSEDEIDARVAAAVEAAQAEADESMNDLLECLGQEEAKVERLRQRLEELGEDVDGLLEGVGKQEAADEEADS</sequence>
<dbReference type="InterPro" id="IPR006955">
    <property type="entry name" value="Uso1_p115_C"/>
</dbReference>
<evidence type="ECO:0000259" key="9">
    <source>
        <dbReference type="Pfam" id="PF04871"/>
    </source>
</evidence>
<dbReference type="SUPFAM" id="SSF48371">
    <property type="entry name" value="ARM repeat"/>
    <property type="match status" value="1"/>
</dbReference>
<dbReference type="Pfam" id="PF04869">
    <property type="entry name" value="Uso1_p115_head"/>
    <property type="match status" value="1"/>
</dbReference>
<gene>
    <name evidence="10" type="ORF">WJX72_010794</name>
</gene>
<dbReference type="GO" id="GO:0006886">
    <property type="term" value="P:intracellular protein transport"/>
    <property type="evidence" value="ECO:0007669"/>
    <property type="project" value="InterPro"/>
</dbReference>
<accession>A0AAW1Q1T4</accession>
<evidence type="ECO:0000256" key="2">
    <source>
        <dbReference type="ARBA" id="ARBA00006960"/>
    </source>
</evidence>
<dbReference type="Pfam" id="PF04871">
    <property type="entry name" value="Uso1_p115_C"/>
    <property type="match status" value="1"/>
</dbReference>
<feature type="region of interest" description="Disordered" evidence="7">
    <location>
        <begin position="818"/>
        <end position="839"/>
    </location>
</feature>
<dbReference type="GO" id="GO:0048211">
    <property type="term" value="P:Golgi vesicle docking"/>
    <property type="evidence" value="ECO:0007669"/>
    <property type="project" value="TreeGrafter"/>
</dbReference>
<evidence type="ECO:0000256" key="7">
    <source>
        <dbReference type="SAM" id="MobiDB-lite"/>
    </source>
</evidence>
<dbReference type="InterPro" id="IPR016024">
    <property type="entry name" value="ARM-type_fold"/>
</dbReference>
<dbReference type="GO" id="GO:0006888">
    <property type="term" value="P:endoplasmic reticulum to Golgi vesicle-mediated transport"/>
    <property type="evidence" value="ECO:0007669"/>
    <property type="project" value="TreeGrafter"/>
</dbReference>
<dbReference type="InterPro" id="IPR000225">
    <property type="entry name" value="Armadillo"/>
</dbReference>
<keyword evidence="5 6" id="KW-0175">Coiled coil</keyword>
<evidence type="ECO:0000259" key="8">
    <source>
        <dbReference type="Pfam" id="PF04869"/>
    </source>
</evidence>
<dbReference type="GO" id="GO:0005783">
    <property type="term" value="C:endoplasmic reticulum"/>
    <property type="evidence" value="ECO:0007669"/>
    <property type="project" value="TreeGrafter"/>
</dbReference>
<evidence type="ECO:0000256" key="3">
    <source>
        <dbReference type="ARBA" id="ARBA00018243"/>
    </source>
</evidence>
<feature type="compositionally biased region" description="Basic and acidic residues" evidence="7">
    <location>
        <begin position="828"/>
        <end position="839"/>
    </location>
</feature>
<keyword evidence="4" id="KW-0333">Golgi apparatus</keyword>
<proteinExistence type="inferred from homology"/>
<name>A0AAW1Q1T4_9CHLO</name>
<dbReference type="InterPro" id="IPR006953">
    <property type="entry name" value="Vesicle_Uso1_P115_head"/>
</dbReference>
<evidence type="ECO:0000313" key="11">
    <source>
        <dbReference type="Proteomes" id="UP001489004"/>
    </source>
</evidence>
<feature type="domain" description="Uso1/p115-like vesicle tethering protein C-terminal" evidence="9">
    <location>
        <begin position="820"/>
        <end position="953"/>
    </location>
</feature>
<feature type="compositionally biased region" description="Acidic residues" evidence="7">
    <location>
        <begin position="661"/>
        <end position="672"/>
    </location>
</feature>
<dbReference type="InterPro" id="IPR011989">
    <property type="entry name" value="ARM-like"/>
</dbReference>
<dbReference type="GO" id="GO:0012507">
    <property type="term" value="C:ER to Golgi transport vesicle membrane"/>
    <property type="evidence" value="ECO:0007669"/>
    <property type="project" value="TreeGrafter"/>
</dbReference>
<dbReference type="SMART" id="SM00185">
    <property type="entry name" value="ARM"/>
    <property type="match status" value="2"/>
</dbReference>
<dbReference type="GO" id="GO:0000139">
    <property type="term" value="C:Golgi membrane"/>
    <property type="evidence" value="ECO:0007669"/>
    <property type="project" value="UniProtKB-SubCell"/>
</dbReference>
<dbReference type="EMBL" id="JALJOR010000007">
    <property type="protein sequence ID" value="KAK9814747.1"/>
    <property type="molecule type" value="Genomic_DNA"/>
</dbReference>
<evidence type="ECO:0000256" key="6">
    <source>
        <dbReference type="SAM" id="Coils"/>
    </source>
</evidence>
<dbReference type="AlphaFoldDB" id="A0AAW1Q1T4"/>
<comment type="caution">
    <text evidence="10">The sequence shown here is derived from an EMBL/GenBank/DDBJ whole genome shotgun (WGS) entry which is preliminary data.</text>
</comment>
<dbReference type="GO" id="GO:0005795">
    <property type="term" value="C:Golgi stack"/>
    <property type="evidence" value="ECO:0007669"/>
    <property type="project" value="TreeGrafter"/>
</dbReference>
<evidence type="ECO:0000313" key="10">
    <source>
        <dbReference type="EMBL" id="KAK9814747.1"/>
    </source>
</evidence>
<feature type="coiled-coil region" evidence="6">
    <location>
        <begin position="907"/>
        <end position="941"/>
    </location>
</feature>
<protein>
    <recommendedName>
        <fullName evidence="3">General vesicular transport factor p115</fullName>
    </recommendedName>
</protein>
<comment type="subcellular location">
    <subcellularLocation>
        <location evidence="1">Golgi apparatus membrane</location>
        <topology evidence="1">Peripheral membrane protein</topology>
    </subcellularLocation>
</comment>